<reference evidence="3 4" key="1">
    <citation type="submission" date="2015-07" db="EMBL/GenBank/DDBJ databases">
        <title>The genome of Pseudoloma neurophilia, a relevant intracellular parasite of the zebrafish.</title>
        <authorList>
            <person name="Ndikumana S."/>
            <person name="Pelin A."/>
            <person name="Sanders J."/>
            <person name="Corradi N."/>
        </authorList>
    </citation>
    <scope>NUCLEOTIDE SEQUENCE [LARGE SCALE GENOMIC DNA]</scope>
    <source>
        <strain evidence="3 4">MK1</strain>
    </source>
</reference>
<keyword evidence="2" id="KW-1133">Transmembrane helix</keyword>
<keyword evidence="4" id="KW-1185">Reference proteome</keyword>
<evidence type="ECO:0000313" key="3">
    <source>
        <dbReference type="EMBL" id="KRH95125.1"/>
    </source>
</evidence>
<feature type="transmembrane region" description="Helical" evidence="2">
    <location>
        <begin position="521"/>
        <end position="541"/>
    </location>
</feature>
<protein>
    <recommendedName>
        <fullName evidence="5">Transmembrane protein</fullName>
    </recommendedName>
</protein>
<keyword evidence="2" id="KW-0472">Membrane</keyword>
<sequence>MSLISAIREFFLGPPLQFHHQKTILETINTQLNNSKFAYLIIILSIICFVALFIRISRLKKQTGILPFVVCAILIYSGYCLERSFRVGVDMDAENPLKSILGDGSSKNALIASFLNEGKMQFILNNAQNEQEKEEQSEESENNDQSSQKKVVIVPNVQKETQINHNMSIEPPSEKPIKNLTVRIVKQKLKNKPNKEQQPVLKKIDKNNNDKNATPDPYLPSRDDSTSTSTEPTRMKEKKIIFDDTFEQKDFLKELKKSINKKESAVSKAKAFLTEIKKTGGFLKEDLKMLEENFEQFLKNSSNYKNILLKADISPDLYKIDLEDLKKEVDSRLEIIPLLEKFLSVSRNGQPGIIEKMKSAFITQFEQKPEPEVSQNIQSNTKEPVLMPAASSLIGSKIQKDEAFSDNLQNTTGSNLKQQNSPDSEPSMTNNNFTQKNTSNQPSTTDFLMNNSFFVPVSNQVYLTDKKEKSDDKKKETDFDQEEIENLTFIQAFMVIQGLICLVIFILMVCNLLNIIPACKLILLVILIGNVFIGIVSMVYAQALAKRCIIMDVPNCQNRNLFDVEEVVDILNEREEPKTENAVNFIEAKFKENSDELKVFVEKIETFMKSNESKAMHKIDVFRNMINKLMFIESDFEPTSKFFSPIYTMKRALEDIKHQIVLMSNEQVFPIYRELLEAQLFFDDQKDTIKQRIENFLKLNMKRKEDKANDDCKKEMKKICKAKKDYEQLAFALVVFGLIFVILVCF</sequence>
<feature type="region of interest" description="Disordered" evidence="1">
    <location>
        <begin position="188"/>
        <end position="235"/>
    </location>
</feature>
<proteinExistence type="predicted"/>
<dbReference type="AlphaFoldDB" id="A0A0R0M4U5"/>
<feature type="region of interest" description="Disordered" evidence="1">
    <location>
        <begin position="407"/>
        <end position="441"/>
    </location>
</feature>
<dbReference type="OrthoDB" id="10480417at2759"/>
<gene>
    <name evidence="3" type="ORF">M153_2500017174</name>
</gene>
<accession>A0A0R0M4U5</accession>
<evidence type="ECO:0000313" key="4">
    <source>
        <dbReference type="Proteomes" id="UP000051530"/>
    </source>
</evidence>
<name>A0A0R0M4U5_9MICR</name>
<evidence type="ECO:0000256" key="1">
    <source>
        <dbReference type="SAM" id="MobiDB-lite"/>
    </source>
</evidence>
<evidence type="ECO:0000256" key="2">
    <source>
        <dbReference type="SAM" id="Phobius"/>
    </source>
</evidence>
<evidence type="ECO:0008006" key="5">
    <source>
        <dbReference type="Google" id="ProtNLM"/>
    </source>
</evidence>
<dbReference type="Proteomes" id="UP000051530">
    <property type="component" value="Unassembled WGS sequence"/>
</dbReference>
<feature type="transmembrane region" description="Helical" evidence="2">
    <location>
        <begin position="63"/>
        <end position="79"/>
    </location>
</feature>
<comment type="caution">
    <text evidence="3">The sequence shown here is derived from an EMBL/GenBank/DDBJ whole genome shotgun (WGS) entry which is preliminary data.</text>
</comment>
<feature type="transmembrane region" description="Helical" evidence="2">
    <location>
        <begin position="37"/>
        <end position="56"/>
    </location>
</feature>
<dbReference type="VEuPathDB" id="MicrosporidiaDB:M153_2500017174"/>
<feature type="compositionally biased region" description="Acidic residues" evidence="1">
    <location>
        <begin position="132"/>
        <end position="142"/>
    </location>
</feature>
<organism evidence="3 4">
    <name type="scientific">Pseudoloma neurophilia</name>
    <dbReference type="NCBI Taxonomy" id="146866"/>
    <lineage>
        <taxon>Eukaryota</taxon>
        <taxon>Fungi</taxon>
        <taxon>Fungi incertae sedis</taxon>
        <taxon>Microsporidia</taxon>
        <taxon>Pseudoloma</taxon>
    </lineage>
</organism>
<feature type="transmembrane region" description="Helical" evidence="2">
    <location>
        <begin position="489"/>
        <end position="509"/>
    </location>
</feature>
<feature type="region of interest" description="Disordered" evidence="1">
    <location>
        <begin position="128"/>
        <end position="150"/>
    </location>
</feature>
<dbReference type="EMBL" id="LGUB01000005">
    <property type="protein sequence ID" value="KRH95125.1"/>
    <property type="molecule type" value="Genomic_DNA"/>
</dbReference>
<feature type="transmembrane region" description="Helical" evidence="2">
    <location>
        <begin position="726"/>
        <end position="745"/>
    </location>
</feature>
<keyword evidence="2" id="KW-0812">Transmembrane</keyword>